<dbReference type="FunFam" id="2.60.260.20:FF:000005">
    <property type="entry name" value="Chaperone protein dnaJ 1, mitochondrial"/>
    <property type="match status" value="1"/>
</dbReference>
<evidence type="ECO:0000259" key="15">
    <source>
        <dbReference type="PROSITE" id="PS51188"/>
    </source>
</evidence>
<comment type="subcellular location">
    <subcellularLocation>
        <location evidence="2">Membrane</location>
    </subcellularLocation>
    <subcellularLocation>
        <location evidence="1">Mitochondrion</location>
    </subcellularLocation>
</comment>
<evidence type="ECO:0000256" key="2">
    <source>
        <dbReference type="ARBA" id="ARBA00004370"/>
    </source>
</evidence>
<dbReference type="Pfam" id="PF00684">
    <property type="entry name" value="DnaJ_CXXCXGXG"/>
    <property type="match status" value="1"/>
</dbReference>
<dbReference type="STRING" id="6832.A0A553NCE0"/>
<dbReference type="GO" id="GO:0031072">
    <property type="term" value="F:heat shock protein binding"/>
    <property type="evidence" value="ECO:0007669"/>
    <property type="project" value="InterPro"/>
</dbReference>
<evidence type="ECO:0000256" key="12">
    <source>
        <dbReference type="ARBA" id="ARBA00023186"/>
    </source>
</evidence>
<dbReference type="OrthoDB" id="10256793at2759"/>
<evidence type="ECO:0000256" key="3">
    <source>
        <dbReference type="ARBA" id="ARBA00022481"/>
    </source>
</evidence>
<protein>
    <recommendedName>
        <fullName evidence="18">Protein tumorous imaginal discs, mitochondrial</fullName>
    </recommendedName>
</protein>
<dbReference type="AlphaFoldDB" id="A0A553NCE0"/>
<keyword evidence="4 13" id="KW-0479">Metal-binding</keyword>
<gene>
    <name evidence="16" type="ORF">TCAL_03631</name>
</gene>
<dbReference type="GO" id="GO:0005524">
    <property type="term" value="F:ATP binding"/>
    <property type="evidence" value="ECO:0007669"/>
    <property type="project" value="InterPro"/>
</dbReference>
<dbReference type="PANTHER" id="PTHR44145">
    <property type="entry name" value="DNAJ HOMOLOG SUBFAMILY A MEMBER 3, MITOCHONDRIAL"/>
    <property type="match status" value="1"/>
</dbReference>
<dbReference type="SUPFAM" id="SSF46565">
    <property type="entry name" value="Chaperone J-domain"/>
    <property type="match status" value="1"/>
</dbReference>
<dbReference type="GO" id="GO:0006457">
    <property type="term" value="P:protein folding"/>
    <property type="evidence" value="ECO:0007669"/>
    <property type="project" value="InterPro"/>
</dbReference>
<keyword evidence="11" id="KW-0472">Membrane</keyword>
<keyword evidence="7 13" id="KW-0862">Zinc</keyword>
<dbReference type="InterPro" id="IPR036410">
    <property type="entry name" value="HSP_DnaJ_Cys-rich_dom_sf"/>
</dbReference>
<dbReference type="Pfam" id="PF01556">
    <property type="entry name" value="DnaJ_C"/>
    <property type="match status" value="1"/>
</dbReference>
<feature type="domain" description="CR-type" evidence="15">
    <location>
        <begin position="223"/>
        <end position="301"/>
    </location>
</feature>
<dbReference type="InterPro" id="IPR008971">
    <property type="entry name" value="HSP40/DnaJ_pept-bd"/>
</dbReference>
<dbReference type="InterPro" id="IPR018253">
    <property type="entry name" value="DnaJ_domain_CS"/>
</dbReference>
<organism evidence="16 17">
    <name type="scientific">Tigriopus californicus</name>
    <name type="common">Marine copepod</name>
    <dbReference type="NCBI Taxonomy" id="6832"/>
    <lineage>
        <taxon>Eukaryota</taxon>
        <taxon>Metazoa</taxon>
        <taxon>Ecdysozoa</taxon>
        <taxon>Arthropoda</taxon>
        <taxon>Crustacea</taxon>
        <taxon>Multicrustacea</taxon>
        <taxon>Hexanauplia</taxon>
        <taxon>Copepoda</taxon>
        <taxon>Harpacticoida</taxon>
        <taxon>Harpacticidae</taxon>
        <taxon>Tigriopus</taxon>
    </lineage>
</organism>
<keyword evidence="17" id="KW-1185">Reference proteome</keyword>
<accession>A0A553NCE0</accession>
<dbReference type="Pfam" id="PF00226">
    <property type="entry name" value="DnaJ"/>
    <property type="match status" value="1"/>
</dbReference>
<dbReference type="CDD" id="cd06257">
    <property type="entry name" value="DnaJ"/>
    <property type="match status" value="1"/>
</dbReference>
<dbReference type="InterPro" id="IPR001305">
    <property type="entry name" value="HSP_DnaJ_Cys-rich_dom"/>
</dbReference>
<keyword evidence="5" id="KW-0677">Repeat</keyword>
<dbReference type="GO" id="GO:0005829">
    <property type="term" value="C:cytosol"/>
    <property type="evidence" value="ECO:0007669"/>
    <property type="project" value="UniProtKB-ARBA"/>
</dbReference>
<dbReference type="SMART" id="SM00271">
    <property type="entry name" value="DnaJ"/>
    <property type="match status" value="1"/>
</dbReference>
<dbReference type="InterPro" id="IPR036869">
    <property type="entry name" value="J_dom_sf"/>
</dbReference>
<evidence type="ECO:0000256" key="1">
    <source>
        <dbReference type="ARBA" id="ARBA00004173"/>
    </source>
</evidence>
<comment type="caution">
    <text evidence="16">The sequence shown here is derived from an EMBL/GenBank/DDBJ whole genome shotgun (WGS) entry which is preliminary data.</text>
</comment>
<dbReference type="EMBL" id="VCGU01000458">
    <property type="protein sequence ID" value="TRY63122.1"/>
    <property type="molecule type" value="Genomic_DNA"/>
</dbReference>
<dbReference type="HAMAP" id="MF_01152">
    <property type="entry name" value="DnaJ"/>
    <property type="match status" value="1"/>
</dbReference>
<dbReference type="GO" id="GO:0005739">
    <property type="term" value="C:mitochondrion"/>
    <property type="evidence" value="ECO:0007669"/>
    <property type="project" value="UniProtKB-SubCell"/>
</dbReference>
<name>A0A553NCE0_TIGCA</name>
<dbReference type="PRINTS" id="PR00625">
    <property type="entry name" value="JDOMAIN"/>
</dbReference>
<evidence type="ECO:0000256" key="5">
    <source>
        <dbReference type="ARBA" id="ARBA00022737"/>
    </source>
</evidence>
<dbReference type="InterPro" id="IPR001623">
    <property type="entry name" value="DnaJ_domain"/>
</dbReference>
<dbReference type="GO" id="GO:0016020">
    <property type="term" value="C:membrane"/>
    <property type="evidence" value="ECO:0007669"/>
    <property type="project" value="UniProtKB-SubCell"/>
</dbReference>
<evidence type="ECO:0000259" key="14">
    <source>
        <dbReference type="PROSITE" id="PS50076"/>
    </source>
</evidence>
<dbReference type="PANTHER" id="PTHR44145:SF3">
    <property type="entry name" value="DNAJ HOMOLOG SUBFAMILY A MEMBER 3, MITOCHONDRIAL"/>
    <property type="match status" value="1"/>
</dbReference>
<dbReference type="Gene3D" id="2.10.230.10">
    <property type="entry name" value="Heat shock protein DnaJ, cysteine-rich domain"/>
    <property type="match status" value="1"/>
</dbReference>
<evidence type="ECO:0000256" key="8">
    <source>
        <dbReference type="ARBA" id="ARBA00022946"/>
    </source>
</evidence>
<reference evidence="16 17" key="1">
    <citation type="journal article" date="2018" name="Nat. Ecol. Evol.">
        <title>Genomic signatures of mitonuclear coevolution across populations of Tigriopus californicus.</title>
        <authorList>
            <person name="Barreto F.S."/>
            <person name="Watson E.T."/>
            <person name="Lima T.G."/>
            <person name="Willett C.S."/>
            <person name="Edmands S."/>
            <person name="Li W."/>
            <person name="Burton R.S."/>
        </authorList>
    </citation>
    <scope>NUCLEOTIDE SEQUENCE [LARGE SCALE GENOMIC DNA]</scope>
    <source>
        <strain evidence="16 17">San Diego</strain>
    </source>
</reference>
<dbReference type="GO" id="GO:0009408">
    <property type="term" value="P:response to heat"/>
    <property type="evidence" value="ECO:0007669"/>
    <property type="project" value="InterPro"/>
</dbReference>
<dbReference type="InterPro" id="IPR002939">
    <property type="entry name" value="DnaJ_C"/>
</dbReference>
<evidence type="ECO:0008006" key="18">
    <source>
        <dbReference type="Google" id="ProtNLM"/>
    </source>
</evidence>
<evidence type="ECO:0000313" key="16">
    <source>
        <dbReference type="EMBL" id="TRY63122.1"/>
    </source>
</evidence>
<dbReference type="PROSITE" id="PS00636">
    <property type="entry name" value="DNAJ_1"/>
    <property type="match status" value="1"/>
</dbReference>
<keyword evidence="10" id="KW-0496">Mitochondrion</keyword>
<keyword evidence="12" id="KW-0143">Chaperone</keyword>
<feature type="zinc finger region" description="CR-type" evidence="13">
    <location>
        <begin position="223"/>
        <end position="301"/>
    </location>
</feature>
<dbReference type="Gene3D" id="1.10.287.110">
    <property type="entry name" value="DnaJ domain"/>
    <property type="match status" value="1"/>
</dbReference>
<dbReference type="Gene3D" id="2.60.260.20">
    <property type="entry name" value="Urease metallochaperone UreE, N-terminal domain"/>
    <property type="match status" value="2"/>
</dbReference>
<dbReference type="GO" id="GO:0005102">
    <property type="term" value="F:signaling receptor binding"/>
    <property type="evidence" value="ECO:0007669"/>
    <property type="project" value="UniProtKB-ARBA"/>
</dbReference>
<evidence type="ECO:0000256" key="7">
    <source>
        <dbReference type="ARBA" id="ARBA00022833"/>
    </source>
</evidence>
<evidence type="ECO:0000256" key="4">
    <source>
        <dbReference type="ARBA" id="ARBA00022723"/>
    </source>
</evidence>
<evidence type="ECO:0000256" key="9">
    <source>
        <dbReference type="ARBA" id="ARBA00022990"/>
    </source>
</evidence>
<dbReference type="SUPFAM" id="SSF49493">
    <property type="entry name" value="HSP40/DnaJ peptide-binding domain"/>
    <property type="match status" value="2"/>
</dbReference>
<dbReference type="CDD" id="cd10719">
    <property type="entry name" value="DnaJ_zf"/>
    <property type="match status" value="1"/>
</dbReference>
<dbReference type="GO" id="GO:0008270">
    <property type="term" value="F:zinc ion binding"/>
    <property type="evidence" value="ECO:0007669"/>
    <property type="project" value="UniProtKB-KW"/>
</dbReference>
<evidence type="ECO:0000313" key="17">
    <source>
        <dbReference type="Proteomes" id="UP000318571"/>
    </source>
</evidence>
<sequence>MWLSRAAVSRSSSTLRVSVPANRPCPMTGVTAGVFNPATASAGWARTIPTGLSLIRVGSARNARLFHTSIGRWKVKDYYETLGVGRDATAKDVKKAYYQLAKKYHPDTNKGDKDAQAKFQAVSEAYECLSDDSKRKQYDTFGSAGGAGPGAGGHPFGGAGGFTGGYDFKSSIDPEELFRTIFGDQFRSGGRSGFSDGFRETQFDFGAPQEYQMRLKFREAAKGIKKDLKVTIMDSCGTCQGSGSEPGTKPERCPHCQGTGMETVTTGPFMMRSTCRRCHGKGTHIKSPCRDCRGRGQTKQAQTVVVPVPAGVEDGQTVRMPVGRKEIFITFSVEKSDYFKRQGSDVHTEAKISLAQAVLGGTIRVQGIHEDMNVSIPSGTSSHTRMRMKGKGIAKSSGLGHGDHYIHVKIEVPQKVDDKSKALWQAYAELEPNTPGTVHGFTYDKGGKKVLMEDPDGLVADIREALEDDQPENGQDTNAS</sequence>
<dbReference type="GO" id="GO:0007005">
    <property type="term" value="P:mitochondrion organization"/>
    <property type="evidence" value="ECO:0007669"/>
    <property type="project" value="TreeGrafter"/>
</dbReference>
<dbReference type="CDD" id="cd10747">
    <property type="entry name" value="DnaJ_C"/>
    <property type="match status" value="1"/>
</dbReference>
<dbReference type="GO" id="GO:0043066">
    <property type="term" value="P:negative regulation of apoptotic process"/>
    <property type="evidence" value="ECO:0007669"/>
    <property type="project" value="TreeGrafter"/>
</dbReference>
<keyword evidence="8" id="KW-0809">Transit peptide</keyword>
<keyword evidence="9" id="KW-0007">Acetylation</keyword>
<dbReference type="GO" id="GO:0051082">
    <property type="term" value="F:unfolded protein binding"/>
    <property type="evidence" value="ECO:0007669"/>
    <property type="project" value="InterPro"/>
</dbReference>
<dbReference type="OMA" id="MATDYYA"/>
<dbReference type="InterPro" id="IPR012724">
    <property type="entry name" value="DnaJ"/>
</dbReference>
<evidence type="ECO:0000256" key="13">
    <source>
        <dbReference type="PROSITE-ProRule" id="PRU00546"/>
    </source>
</evidence>
<dbReference type="SUPFAM" id="SSF57938">
    <property type="entry name" value="DnaJ/Hsp40 cysteine-rich domain"/>
    <property type="match status" value="1"/>
</dbReference>
<dbReference type="InterPro" id="IPR051938">
    <property type="entry name" value="Apopto_cytoskel_mod"/>
</dbReference>
<evidence type="ECO:0000256" key="11">
    <source>
        <dbReference type="ARBA" id="ARBA00023136"/>
    </source>
</evidence>
<dbReference type="FunFam" id="2.10.230.10:FF:000003">
    <property type="entry name" value="dnaJ homolog subfamily A member 3, mitochondrial"/>
    <property type="match status" value="1"/>
</dbReference>
<dbReference type="PROSITE" id="PS50076">
    <property type="entry name" value="DNAJ_2"/>
    <property type="match status" value="1"/>
</dbReference>
<dbReference type="FunFam" id="1.10.287.110:FF:000034">
    <property type="entry name" value="Chaperone protein DnaJ"/>
    <property type="match status" value="1"/>
</dbReference>
<feature type="domain" description="J" evidence="14">
    <location>
        <begin position="77"/>
        <end position="142"/>
    </location>
</feature>
<evidence type="ECO:0000256" key="10">
    <source>
        <dbReference type="ARBA" id="ARBA00023128"/>
    </source>
</evidence>
<evidence type="ECO:0000256" key="6">
    <source>
        <dbReference type="ARBA" id="ARBA00022771"/>
    </source>
</evidence>
<dbReference type="PROSITE" id="PS51188">
    <property type="entry name" value="ZF_CR"/>
    <property type="match status" value="1"/>
</dbReference>
<keyword evidence="3" id="KW-0488">Methylation</keyword>
<proteinExistence type="inferred from homology"/>
<dbReference type="Proteomes" id="UP000318571">
    <property type="component" value="Chromosome 10"/>
</dbReference>
<keyword evidence="6 13" id="KW-0863">Zinc-finger</keyword>